<evidence type="ECO:0008006" key="4">
    <source>
        <dbReference type="Google" id="ProtNLM"/>
    </source>
</evidence>
<reference evidence="3" key="1">
    <citation type="submission" date="2016-04" db="EMBL/GenBank/DDBJ databases">
        <title>Cephalotus genome sequencing.</title>
        <authorList>
            <person name="Fukushima K."/>
            <person name="Hasebe M."/>
            <person name="Fang X."/>
        </authorList>
    </citation>
    <scope>NUCLEOTIDE SEQUENCE [LARGE SCALE GENOMIC DNA]</scope>
    <source>
        <strain evidence="3">cv. St1</strain>
    </source>
</reference>
<comment type="caution">
    <text evidence="2">The sequence shown here is derived from an EMBL/GenBank/DDBJ whole genome shotgun (WGS) entry which is preliminary data.</text>
</comment>
<feature type="non-terminal residue" evidence="2">
    <location>
        <position position="1"/>
    </location>
</feature>
<dbReference type="InParanoid" id="A0A1Q3BMF2"/>
<accession>A0A1Q3BMF2</accession>
<dbReference type="OrthoDB" id="1751235at2759"/>
<keyword evidence="3" id="KW-1185">Reference proteome</keyword>
<dbReference type="EMBL" id="BDDD01000679">
    <property type="protein sequence ID" value="GAV69012.1"/>
    <property type="molecule type" value="Genomic_DNA"/>
</dbReference>
<dbReference type="Proteomes" id="UP000187406">
    <property type="component" value="Unassembled WGS sequence"/>
</dbReference>
<gene>
    <name evidence="2" type="ORF">CFOL_v3_12513</name>
</gene>
<dbReference type="AlphaFoldDB" id="A0A1Q3BMF2"/>
<proteinExistence type="predicted"/>
<dbReference type="PANTHER" id="PTHR33325:SF11">
    <property type="entry name" value="COLD SHOCK DOMAIN-CONTAINING PROTEIN 4-LIKE"/>
    <property type="match status" value="1"/>
</dbReference>
<sequence>LQNHENRLTGSAPLLEVNATLSYFGGRGRGHGRGHRRGRGSERNQNLLGPHNNNSMKWQNPDTKQCQKWRNPGQSNNDEQTQNKMGDCNRCGMEGHWYRACRTAKHLVDLYQASLKEKDKRIETNFIGHCDPLETTQSDFGSMGITHLDIIDFITDPNE</sequence>
<dbReference type="PANTHER" id="PTHR33325">
    <property type="entry name" value="ZINC FINGER, CCHC-TYPE-RELATED"/>
    <property type="match status" value="1"/>
</dbReference>
<organism evidence="2 3">
    <name type="scientific">Cephalotus follicularis</name>
    <name type="common">Albany pitcher plant</name>
    <dbReference type="NCBI Taxonomy" id="3775"/>
    <lineage>
        <taxon>Eukaryota</taxon>
        <taxon>Viridiplantae</taxon>
        <taxon>Streptophyta</taxon>
        <taxon>Embryophyta</taxon>
        <taxon>Tracheophyta</taxon>
        <taxon>Spermatophyta</taxon>
        <taxon>Magnoliopsida</taxon>
        <taxon>eudicotyledons</taxon>
        <taxon>Gunneridae</taxon>
        <taxon>Pentapetalae</taxon>
        <taxon>rosids</taxon>
        <taxon>fabids</taxon>
        <taxon>Oxalidales</taxon>
        <taxon>Cephalotaceae</taxon>
        <taxon>Cephalotus</taxon>
    </lineage>
</organism>
<feature type="non-terminal residue" evidence="2">
    <location>
        <position position="159"/>
    </location>
</feature>
<name>A0A1Q3BMF2_CEPFO</name>
<evidence type="ECO:0000313" key="3">
    <source>
        <dbReference type="Proteomes" id="UP000187406"/>
    </source>
</evidence>
<feature type="compositionally biased region" description="Polar residues" evidence="1">
    <location>
        <begin position="43"/>
        <end position="84"/>
    </location>
</feature>
<feature type="region of interest" description="Disordered" evidence="1">
    <location>
        <begin position="23"/>
        <end position="84"/>
    </location>
</feature>
<evidence type="ECO:0000313" key="2">
    <source>
        <dbReference type="EMBL" id="GAV69012.1"/>
    </source>
</evidence>
<feature type="compositionally biased region" description="Basic residues" evidence="1">
    <location>
        <begin position="28"/>
        <end position="38"/>
    </location>
</feature>
<evidence type="ECO:0000256" key="1">
    <source>
        <dbReference type="SAM" id="MobiDB-lite"/>
    </source>
</evidence>
<protein>
    <recommendedName>
        <fullName evidence="4">CCHC-type domain-containing protein</fullName>
    </recommendedName>
</protein>